<dbReference type="EMBL" id="BMAC01000093">
    <property type="protein sequence ID" value="GFP84786.1"/>
    <property type="molecule type" value="Genomic_DNA"/>
</dbReference>
<evidence type="ECO:0000313" key="2">
    <source>
        <dbReference type="Proteomes" id="UP000653305"/>
    </source>
</evidence>
<protein>
    <submittedName>
        <fullName evidence="1">Uncharacterized protein</fullName>
    </submittedName>
</protein>
<keyword evidence="2" id="KW-1185">Reference proteome</keyword>
<name>A0A830BCU8_9LAMI</name>
<sequence length="53" mass="6121">MSRTCSPSSRTTGFRFRLCQELHLVPSASPAAAQLRHRRRTRPFPAVVVWRNK</sequence>
<organism evidence="1 2">
    <name type="scientific">Phtheirospermum japonicum</name>
    <dbReference type="NCBI Taxonomy" id="374723"/>
    <lineage>
        <taxon>Eukaryota</taxon>
        <taxon>Viridiplantae</taxon>
        <taxon>Streptophyta</taxon>
        <taxon>Embryophyta</taxon>
        <taxon>Tracheophyta</taxon>
        <taxon>Spermatophyta</taxon>
        <taxon>Magnoliopsida</taxon>
        <taxon>eudicotyledons</taxon>
        <taxon>Gunneridae</taxon>
        <taxon>Pentapetalae</taxon>
        <taxon>asterids</taxon>
        <taxon>lamiids</taxon>
        <taxon>Lamiales</taxon>
        <taxon>Orobanchaceae</taxon>
        <taxon>Orobanchaceae incertae sedis</taxon>
        <taxon>Phtheirospermum</taxon>
    </lineage>
</organism>
<accession>A0A830BCU8</accession>
<reference evidence="1" key="1">
    <citation type="submission" date="2020-07" db="EMBL/GenBank/DDBJ databases">
        <title>Ethylene signaling mediates host invasion by parasitic plants.</title>
        <authorList>
            <person name="Yoshida S."/>
        </authorList>
    </citation>
    <scope>NUCLEOTIDE SEQUENCE</scope>
    <source>
        <strain evidence="1">Okayama</strain>
    </source>
</reference>
<evidence type="ECO:0000313" key="1">
    <source>
        <dbReference type="EMBL" id="GFP84786.1"/>
    </source>
</evidence>
<proteinExistence type="predicted"/>
<gene>
    <name evidence="1" type="ORF">PHJA_000622500</name>
</gene>
<comment type="caution">
    <text evidence="1">The sequence shown here is derived from an EMBL/GenBank/DDBJ whole genome shotgun (WGS) entry which is preliminary data.</text>
</comment>
<dbReference type="AlphaFoldDB" id="A0A830BCU8"/>
<dbReference type="Proteomes" id="UP000653305">
    <property type="component" value="Unassembled WGS sequence"/>
</dbReference>